<dbReference type="PANTHER" id="PTHR34153">
    <property type="entry name" value="SI:CH211-262H13.3-RELATED-RELATED"/>
    <property type="match status" value="1"/>
</dbReference>
<reference evidence="2" key="1">
    <citation type="submission" date="2022-01" db="EMBL/GenBank/DDBJ databases">
        <authorList>
            <person name="King R."/>
        </authorList>
    </citation>
    <scope>NUCLEOTIDE SEQUENCE</scope>
</reference>
<dbReference type="Pfam" id="PF16064">
    <property type="entry name" value="DUF4806"/>
    <property type="match status" value="1"/>
</dbReference>
<keyword evidence="3" id="KW-1185">Reference proteome</keyword>
<sequence length="225" mass="26024">MSGRTWTVVKFVEEDTVEAVPTTWLVGNLCYWPPYPREKLVTAIKNFEAPNTHWPSHKMEIFRNGTFDDEIKRIKKQYVFLTNIMADMKTDLTEIKSTLSTKVLHSAEESFFLKFSFPINDEATLETVESYLIIDENFQNAVPELANIGGHNVYDFVKRAMTFLVTNKFASKYSFLGRKQKGSFSILKLSELLIKAANHSKKADRKEVEEAISKWLRRANERKGQ</sequence>
<dbReference type="AlphaFoldDB" id="A0A9P0DNZ7"/>
<organism evidence="2 3">
    <name type="scientific">Phaedon cochleariae</name>
    <name type="common">Mustard beetle</name>
    <dbReference type="NCBI Taxonomy" id="80249"/>
    <lineage>
        <taxon>Eukaryota</taxon>
        <taxon>Metazoa</taxon>
        <taxon>Ecdysozoa</taxon>
        <taxon>Arthropoda</taxon>
        <taxon>Hexapoda</taxon>
        <taxon>Insecta</taxon>
        <taxon>Pterygota</taxon>
        <taxon>Neoptera</taxon>
        <taxon>Endopterygota</taxon>
        <taxon>Coleoptera</taxon>
        <taxon>Polyphaga</taxon>
        <taxon>Cucujiformia</taxon>
        <taxon>Chrysomeloidea</taxon>
        <taxon>Chrysomelidae</taxon>
        <taxon>Chrysomelinae</taxon>
        <taxon>Chrysomelini</taxon>
        <taxon>Phaedon</taxon>
    </lineage>
</organism>
<dbReference type="Proteomes" id="UP001153737">
    <property type="component" value="Chromosome 14"/>
</dbReference>
<name>A0A9P0DNZ7_PHACE</name>
<dbReference type="PANTHER" id="PTHR34153:SF2">
    <property type="entry name" value="SI:CH211-262H13.3-RELATED"/>
    <property type="match status" value="1"/>
</dbReference>
<evidence type="ECO:0000313" key="2">
    <source>
        <dbReference type="EMBL" id="CAH1153704.1"/>
    </source>
</evidence>
<dbReference type="OrthoDB" id="6784356at2759"/>
<gene>
    <name evidence="2" type="ORF">PHAECO_LOCUS4460</name>
</gene>
<evidence type="ECO:0000259" key="1">
    <source>
        <dbReference type="Pfam" id="PF16064"/>
    </source>
</evidence>
<accession>A0A9P0DNZ7</accession>
<feature type="domain" description="DUF4806" evidence="1">
    <location>
        <begin position="114"/>
        <end position="184"/>
    </location>
</feature>
<dbReference type="EMBL" id="OU896720">
    <property type="protein sequence ID" value="CAH1153704.1"/>
    <property type="molecule type" value="Genomic_DNA"/>
</dbReference>
<proteinExistence type="predicted"/>
<protein>
    <recommendedName>
        <fullName evidence="1">DUF4806 domain-containing protein</fullName>
    </recommendedName>
</protein>
<dbReference type="InterPro" id="IPR032071">
    <property type="entry name" value="DUF4806"/>
</dbReference>
<reference evidence="2" key="2">
    <citation type="submission" date="2022-10" db="EMBL/GenBank/DDBJ databases">
        <authorList>
            <consortium name="ENA_rothamsted_submissions"/>
            <consortium name="culmorum"/>
            <person name="King R."/>
        </authorList>
    </citation>
    <scope>NUCLEOTIDE SEQUENCE</scope>
</reference>
<evidence type="ECO:0000313" key="3">
    <source>
        <dbReference type="Proteomes" id="UP001153737"/>
    </source>
</evidence>